<keyword evidence="1" id="KW-0812">Transmembrane</keyword>
<evidence type="ECO:0000313" key="3">
    <source>
        <dbReference type="Proteomes" id="UP001232163"/>
    </source>
</evidence>
<evidence type="ECO:0000313" key="2">
    <source>
        <dbReference type="EMBL" id="MDP9762861.1"/>
    </source>
</evidence>
<organism evidence="2 3">
    <name type="scientific">Deinococcus enclensis</name>
    <dbReference type="NCBI Taxonomy" id="1049582"/>
    <lineage>
        <taxon>Bacteria</taxon>
        <taxon>Thermotogati</taxon>
        <taxon>Deinococcota</taxon>
        <taxon>Deinococci</taxon>
        <taxon>Deinococcales</taxon>
        <taxon>Deinococcaceae</taxon>
        <taxon>Deinococcus</taxon>
    </lineage>
</organism>
<protein>
    <submittedName>
        <fullName evidence="2">Energy-converting hydrogenase Eha subunit A</fullName>
    </submittedName>
</protein>
<proteinExistence type="predicted"/>
<keyword evidence="3" id="KW-1185">Reference proteome</keyword>
<feature type="transmembrane region" description="Helical" evidence="1">
    <location>
        <begin position="63"/>
        <end position="80"/>
    </location>
</feature>
<sequence>MRFLAWLLVLVLVALGGVLGALTLGVFASLVSDAPLWLRSLGSLEATISGSLGALSITGFRRALILAVLTSAVLGLAAYIKPRA</sequence>
<dbReference type="EMBL" id="JAURUR010000001">
    <property type="protein sequence ID" value="MDP9762861.1"/>
    <property type="molecule type" value="Genomic_DNA"/>
</dbReference>
<keyword evidence="1" id="KW-0472">Membrane</keyword>
<dbReference type="Proteomes" id="UP001232163">
    <property type="component" value="Unassembled WGS sequence"/>
</dbReference>
<gene>
    <name evidence="2" type="ORF">QO006_000274</name>
</gene>
<accession>A0ABT9M8G6</accession>
<dbReference type="RefSeq" id="WP_043776656.1">
    <property type="nucleotide sequence ID" value="NZ_JAURUR010000001.1"/>
</dbReference>
<reference evidence="2 3" key="1">
    <citation type="submission" date="2023-07" db="EMBL/GenBank/DDBJ databases">
        <title>Genomic Encyclopedia of Type Strains, Phase IV (KMG-IV): sequencing the most valuable type-strain genomes for metagenomic binning, comparative biology and taxonomic classification.</title>
        <authorList>
            <person name="Goeker M."/>
        </authorList>
    </citation>
    <scope>NUCLEOTIDE SEQUENCE [LARGE SCALE GENOMIC DNA]</scope>
    <source>
        <strain evidence="2 3">NIO-1023</strain>
    </source>
</reference>
<name>A0ABT9M8G6_9DEIO</name>
<keyword evidence="1" id="KW-1133">Transmembrane helix</keyword>
<evidence type="ECO:0000256" key="1">
    <source>
        <dbReference type="SAM" id="Phobius"/>
    </source>
</evidence>
<comment type="caution">
    <text evidence="2">The sequence shown here is derived from an EMBL/GenBank/DDBJ whole genome shotgun (WGS) entry which is preliminary data.</text>
</comment>